<evidence type="ECO:0000313" key="2">
    <source>
        <dbReference type="Proteomes" id="UP000002220"/>
    </source>
</evidence>
<name>D5SQW0_PLAL2</name>
<dbReference type="Proteomes" id="UP000002220">
    <property type="component" value="Chromosome"/>
</dbReference>
<accession>D5SQW0</accession>
<evidence type="ECO:0000313" key="1">
    <source>
        <dbReference type="EMBL" id="ADG66428.1"/>
    </source>
</evidence>
<keyword evidence="2" id="KW-1185">Reference proteome</keyword>
<organism evidence="1 2">
    <name type="scientific">Planctopirus limnophila (strain ATCC 43296 / DSM 3776 / IFAM 1008 / Mu 290)</name>
    <name type="common">Planctomyces limnophilus</name>
    <dbReference type="NCBI Taxonomy" id="521674"/>
    <lineage>
        <taxon>Bacteria</taxon>
        <taxon>Pseudomonadati</taxon>
        <taxon>Planctomycetota</taxon>
        <taxon>Planctomycetia</taxon>
        <taxon>Planctomycetales</taxon>
        <taxon>Planctomycetaceae</taxon>
        <taxon>Planctopirus</taxon>
    </lineage>
</organism>
<gene>
    <name evidence="1" type="ordered locus">Plim_0580</name>
</gene>
<dbReference type="EMBL" id="CP001744">
    <property type="protein sequence ID" value="ADG66428.1"/>
    <property type="molecule type" value="Genomic_DNA"/>
</dbReference>
<dbReference type="KEGG" id="plm:Plim_0580"/>
<dbReference type="AlphaFoldDB" id="D5SQW0"/>
<protein>
    <submittedName>
        <fullName evidence="1">Uncharacterized protein</fullName>
    </submittedName>
</protein>
<proteinExistence type="predicted"/>
<dbReference type="HOGENOM" id="CLU_3219949_0_0_0"/>
<sequence length="44" mass="4933">MLFGFLRVHWYNPEVTPVCVITISETKTEKDSTPHGASLLITVT</sequence>
<reference evidence="1 2" key="1">
    <citation type="journal article" date="2010" name="Stand. Genomic Sci.">
        <title>Complete genome sequence of Planctomyces limnophilus type strain (Mu 290).</title>
        <authorList>
            <person name="Labutti K."/>
            <person name="Sikorski J."/>
            <person name="Schneider S."/>
            <person name="Nolan M."/>
            <person name="Lucas S."/>
            <person name="Glavina Del Rio T."/>
            <person name="Tice H."/>
            <person name="Cheng J.F."/>
            <person name="Goodwin L."/>
            <person name="Pitluck S."/>
            <person name="Liolios K."/>
            <person name="Ivanova N."/>
            <person name="Mavromatis K."/>
            <person name="Mikhailova N."/>
            <person name="Pati A."/>
            <person name="Chen A."/>
            <person name="Palaniappan K."/>
            <person name="Land M."/>
            <person name="Hauser L."/>
            <person name="Chang Y.J."/>
            <person name="Jeffries C.D."/>
            <person name="Tindall B.J."/>
            <person name="Rohde M."/>
            <person name="Goker M."/>
            <person name="Woyke T."/>
            <person name="Bristow J."/>
            <person name="Eisen J.A."/>
            <person name="Markowitz V."/>
            <person name="Hugenholtz P."/>
            <person name="Kyrpides N.C."/>
            <person name="Klenk H.P."/>
            <person name="Lapidus A."/>
        </authorList>
    </citation>
    <scope>NUCLEOTIDE SEQUENCE [LARGE SCALE GENOMIC DNA]</scope>
    <source>
        <strain evidence="2">ATCC 43296 / DSM 3776 / IFAM 1008 / 290</strain>
    </source>
</reference>